<evidence type="ECO:0000256" key="5">
    <source>
        <dbReference type="PIRSR" id="PIRSR602401-1"/>
    </source>
</evidence>
<keyword evidence="8" id="KW-1133">Transmembrane helix</keyword>
<dbReference type="Proteomes" id="UP000749293">
    <property type="component" value="Unassembled WGS sequence"/>
</dbReference>
<dbReference type="InterPro" id="IPR036396">
    <property type="entry name" value="Cyt_P450_sf"/>
</dbReference>
<feature type="transmembrane region" description="Helical" evidence="8">
    <location>
        <begin position="20"/>
        <end position="37"/>
    </location>
</feature>
<protein>
    <submittedName>
        <fullName evidence="9">Cytochrome P450</fullName>
    </submittedName>
</protein>
<gene>
    <name evidence="9" type="ORF">GMORB2_1227</name>
</gene>
<dbReference type="Pfam" id="PF00067">
    <property type="entry name" value="p450"/>
    <property type="match status" value="1"/>
</dbReference>
<keyword evidence="6" id="KW-0560">Oxidoreductase</keyword>
<dbReference type="InterPro" id="IPR050121">
    <property type="entry name" value="Cytochrome_P450_monoxygenase"/>
</dbReference>
<dbReference type="InterPro" id="IPR001128">
    <property type="entry name" value="Cyt_P450"/>
</dbReference>
<dbReference type="GeneID" id="55967457"/>
<evidence type="ECO:0000256" key="2">
    <source>
        <dbReference type="ARBA" id="ARBA00022617"/>
    </source>
</evidence>
<proteinExistence type="inferred from homology"/>
<evidence type="ECO:0000256" key="6">
    <source>
        <dbReference type="RuleBase" id="RU000461"/>
    </source>
</evidence>
<keyword evidence="3 5" id="KW-0479">Metal-binding</keyword>
<dbReference type="GO" id="GO:0004497">
    <property type="term" value="F:monooxygenase activity"/>
    <property type="evidence" value="ECO:0007669"/>
    <property type="project" value="UniProtKB-KW"/>
</dbReference>
<keyword evidence="6" id="KW-0503">Monooxygenase</keyword>
<keyword evidence="4 5" id="KW-0408">Iron</keyword>
<keyword evidence="8" id="KW-0812">Transmembrane</keyword>
<feature type="binding site" description="axial binding residue" evidence="5">
    <location>
        <position position="465"/>
    </location>
    <ligand>
        <name>heme</name>
        <dbReference type="ChEBI" id="CHEBI:30413"/>
    </ligand>
    <ligandPart>
        <name>Fe</name>
        <dbReference type="ChEBI" id="CHEBI:18248"/>
    </ligandPart>
</feature>
<dbReference type="GO" id="GO:0016705">
    <property type="term" value="F:oxidoreductase activity, acting on paired donors, with incorporation or reduction of molecular oxygen"/>
    <property type="evidence" value="ECO:0007669"/>
    <property type="project" value="InterPro"/>
</dbReference>
<comment type="caution">
    <text evidence="9">The sequence shown here is derived from an EMBL/GenBank/DDBJ whole genome shotgun (WGS) entry which is preliminary data.</text>
</comment>
<name>A0A9P4Z218_9HYPO</name>
<keyword evidence="8" id="KW-0472">Membrane</keyword>
<evidence type="ECO:0000256" key="7">
    <source>
        <dbReference type="SAM" id="MobiDB-lite"/>
    </source>
</evidence>
<evidence type="ECO:0000313" key="10">
    <source>
        <dbReference type="Proteomes" id="UP000749293"/>
    </source>
</evidence>
<dbReference type="CDD" id="cd11062">
    <property type="entry name" value="CYP58-like"/>
    <property type="match status" value="1"/>
</dbReference>
<evidence type="ECO:0000256" key="1">
    <source>
        <dbReference type="ARBA" id="ARBA00001971"/>
    </source>
</evidence>
<dbReference type="SUPFAM" id="SSF48264">
    <property type="entry name" value="Cytochrome P450"/>
    <property type="match status" value="1"/>
</dbReference>
<keyword evidence="10" id="KW-1185">Reference proteome</keyword>
<reference evidence="9" key="1">
    <citation type="submission" date="2020-03" db="EMBL/GenBank/DDBJ databases">
        <title>Site-based positive gene gene selection in Geosmithia morbida across the United States reveals a broad range of putative effectors and factors for local host and environmental adapation.</title>
        <authorList>
            <person name="Onufrak A."/>
            <person name="Murdoch R.W."/>
            <person name="Gazis R."/>
            <person name="Huff M."/>
            <person name="Staton M."/>
            <person name="Klingeman W."/>
            <person name="Hadziabdic D."/>
        </authorList>
    </citation>
    <scope>NUCLEOTIDE SEQUENCE</scope>
    <source>
        <strain evidence="9">1262</strain>
    </source>
</reference>
<feature type="compositionally biased region" description="Basic and acidic residues" evidence="7">
    <location>
        <begin position="214"/>
        <end position="227"/>
    </location>
</feature>
<comment type="cofactor">
    <cofactor evidence="1 5">
        <name>heme</name>
        <dbReference type="ChEBI" id="CHEBI:30413"/>
    </cofactor>
</comment>
<dbReference type="AlphaFoldDB" id="A0A9P4Z218"/>
<sequence>MGVMKQVTRALASVAHDNPVIAIILVVVIVIVARSVYRGSRLHGLYAVPGPVIPRLTSTWLNYHAFIADECTAVHRLHEKYGPIVRTGPNSVDIADGAVLDTIYMEKGGFLKPEFYRNFDIDGHATIFTSTDPSYRALRAKAVNPLFSTANLRGGASLLAASSQGFTERLRRETARAKTADGKVNILALTRGFALDSLTSYLLRRRYGATDEDIVKQNGEAESKSGKAGDSSMSASSMVDSFVGVGKSWYLPIWAFQTYERFMGTILPDPQVDQSMACVDTFLKGVLDQAKQEVAQETTAQPATSFPARLLKAGFSDSEVTAQCKDLVFAGTDSTAMNLATICFMLCKHPAVYQALRREILAQGPSHPDPSSLPYLQAVIREGLRLSMANPTRLPRLVPAAGFRYGDYFLPQGTVVSCTPFELHLNGKVFQDPQEFKPERWLDDANPSEEMKRDMIPFGRGTRQCIARNLAMTELNTVVSKIAAQNALEGLKNVGDRIEIGEWFNSYVLGHKIELYVD</sequence>
<dbReference type="PANTHER" id="PTHR24305:SF156">
    <property type="entry name" value="P450, PUTATIVE (EUROFUNG)-RELATED"/>
    <property type="match status" value="1"/>
</dbReference>
<evidence type="ECO:0000256" key="3">
    <source>
        <dbReference type="ARBA" id="ARBA00022723"/>
    </source>
</evidence>
<feature type="region of interest" description="Disordered" evidence="7">
    <location>
        <begin position="214"/>
        <end position="235"/>
    </location>
</feature>
<comment type="similarity">
    <text evidence="6">Belongs to the cytochrome P450 family.</text>
</comment>
<dbReference type="EMBL" id="JAANYQ010000002">
    <property type="protein sequence ID" value="KAF4125981.1"/>
    <property type="molecule type" value="Genomic_DNA"/>
</dbReference>
<evidence type="ECO:0000256" key="8">
    <source>
        <dbReference type="SAM" id="Phobius"/>
    </source>
</evidence>
<organism evidence="9 10">
    <name type="scientific">Geosmithia morbida</name>
    <dbReference type="NCBI Taxonomy" id="1094350"/>
    <lineage>
        <taxon>Eukaryota</taxon>
        <taxon>Fungi</taxon>
        <taxon>Dikarya</taxon>
        <taxon>Ascomycota</taxon>
        <taxon>Pezizomycotina</taxon>
        <taxon>Sordariomycetes</taxon>
        <taxon>Hypocreomycetidae</taxon>
        <taxon>Hypocreales</taxon>
        <taxon>Bionectriaceae</taxon>
        <taxon>Geosmithia</taxon>
    </lineage>
</organism>
<keyword evidence="2 5" id="KW-0349">Heme</keyword>
<dbReference type="OrthoDB" id="1470350at2759"/>
<dbReference type="GO" id="GO:0005506">
    <property type="term" value="F:iron ion binding"/>
    <property type="evidence" value="ECO:0007669"/>
    <property type="project" value="InterPro"/>
</dbReference>
<dbReference type="InterPro" id="IPR017972">
    <property type="entry name" value="Cyt_P450_CS"/>
</dbReference>
<accession>A0A9P4Z218</accession>
<dbReference type="PRINTS" id="PR00385">
    <property type="entry name" value="P450"/>
</dbReference>
<dbReference type="PRINTS" id="PR00463">
    <property type="entry name" value="EP450I"/>
</dbReference>
<dbReference type="RefSeq" id="XP_035324633.1">
    <property type="nucleotide sequence ID" value="XM_035463209.1"/>
</dbReference>
<evidence type="ECO:0000313" key="9">
    <source>
        <dbReference type="EMBL" id="KAF4125981.1"/>
    </source>
</evidence>
<evidence type="ECO:0000256" key="4">
    <source>
        <dbReference type="ARBA" id="ARBA00023004"/>
    </source>
</evidence>
<dbReference type="GO" id="GO:0020037">
    <property type="term" value="F:heme binding"/>
    <property type="evidence" value="ECO:0007669"/>
    <property type="project" value="InterPro"/>
</dbReference>
<dbReference type="PROSITE" id="PS00086">
    <property type="entry name" value="CYTOCHROME_P450"/>
    <property type="match status" value="1"/>
</dbReference>
<dbReference type="InterPro" id="IPR002401">
    <property type="entry name" value="Cyt_P450_E_grp-I"/>
</dbReference>
<dbReference type="PANTHER" id="PTHR24305">
    <property type="entry name" value="CYTOCHROME P450"/>
    <property type="match status" value="1"/>
</dbReference>
<dbReference type="Gene3D" id="1.10.630.10">
    <property type="entry name" value="Cytochrome P450"/>
    <property type="match status" value="1"/>
</dbReference>